<dbReference type="InterPro" id="IPR025434">
    <property type="entry name" value="YesK-like"/>
</dbReference>
<dbReference type="Proteomes" id="UP000027778">
    <property type="component" value="Unassembled WGS sequence"/>
</dbReference>
<sequence length="100" mass="11275">MEGESGMNGFEVFFIIGAITILIVFAVSFVLKKQFPHRRFDIIFALILILLCLIFFPVTIFAIGGWEGMGYGIACFFVLVGTLIGMITHQFIKIFRGKYV</sequence>
<comment type="caution">
    <text evidence="2">The sequence shown here is derived from an EMBL/GenBank/DDBJ whole genome shotgun (WGS) entry which is preliminary data.</text>
</comment>
<evidence type="ECO:0000313" key="2">
    <source>
        <dbReference type="EMBL" id="KEK24351.1"/>
    </source>
</evidence>
<gene>
    <name evidence="2" type="ORF">BAGA_26785</name>
</gene>
<protein>
    <submittedName>
        <fullName evidence="2">Membrane protein</fullName>
    </submittedName>
</protein>
<keyword evidence="1" id="KW-0812">Transmembrane</keyword>
<organism evidence="2 3">
    <name type="scientific">Bacillus gaemokensis</name>
    <dbReference type="NCBI Taxonomy" id="574375"/>
    <lineage>
        <taxon>Bacteria</taxon>
        <taxon>Bacillati</taxon>
        <taxon>Bacillota</taxon>
        <taxon>Bacilli</taxon>
        <taxon>Bacillales</taxon>
        <taxon>Bacillaceae</taxon>
        <taxon>Bacillus</taxon>
        <taxon>Bacillus cereus group</taxon>
    </lineage>
</organism>
<evidence type="ECO:0000256" key="1">
    <source>
        <dbReference type="SAM" id="Phobius"/>
    </source>
</evidence>
<dbReference type="AlphaFoldDB" id="A0A073KCV6"/>
<accession>A0A073KCV6</accession>
<feature type="transmembrane region" description="Helical" evidence="1">
    <location>
        <begin position="12"/>
        <end position="31"/>
    </location>
</feature>
<keyword evidence="3" id="KW-1185">Reference proteome</keyword>
<keyword evidence="1" id="KW-0472">Membrane</keyword>
<proteinExistence type="predicted"/>
<dbReference type="EMBL" id="JOTM01000007">
    <property type="protein sequence ID" value="KEK24351.1"/>
    <property type="molecule type" value="Genomic_DNA"/>
</dbReference>
<feature type="transmembrane region" description="Helical" evidence="1">
    <location>
        <begin position="43"/>
        <end position="63"/>
    </location>
</feature>
<name>A0A073KCV6_9BACI</name>
<feature type="transmembrane region" description="Helical" evidence="1">
    <location>
        <begin position="69"/>
        <end position="88"/>
    </location>
</feature>
<keyword evidence="1" id="KW-1133">Transmembrane helix</keyword>
<reference evidence="2 3" key="1">
    <citation type="submission" date="2014-06" db="EMBL/GenBank/DDBJ databases">
        <title>Draft genome sequence of Bacillus gaemokensis JCM 15801 (MCCC 1A00707).</title>
        <authorList>
            <person name="Lai Q."/>
            <person name="Liu Y."/>
            <person name="Shao Z."/>
        </authorList>
    </citation>
    <scope>NUCLEOTIDE SEQUENCE [LARGE SCALE GENOMIC DNA]</scope>
    <source>
        <strain evidence="2 3">JCM 15801</strain>
    </source>
</reference>
<evidence type="ECO:0000313" key="3">
    <source>
        <dbReference type="Proteomes" id="UP000027778"/>
    </source>
</evidence>
<dbReference type="Pfam" id="PF14150">
    <property type="entry name" value="YesK"/>
    <property type="match status" value="1"/>
</dbReference>